<dbReference type="AlphaFoldDB" id="A0A238Z0Q3"/>
<gene>
    <name evidence="6" type="primary">purN</name>
    <name evidence="8" type="ORF">SAMN04488503_1118</name>
</gene>
<feature type="binding site" evidence="6">
    <location>
        <position position="112"/>
    </location>
    <ligand>
        <name>(6R)-10-formyltetrahydrofolate</name>
        <dbReference type="ChEBI" id="CHEBI:195366"/>
    </ligand>
</feature>
<keyword evidence="2 6" id="KW-0808">Transferase</keyword>
<protein>
    <recommendedName>
        <fullName evidence="6">Phosphoribosylglycinamide formyltransferase</fullName>
        <ecNumber evidence="6">2.1.2.2</ecNumber>
    </recommendedName>
    <alternativeName>
        <fullName evidence="6">5'-phosphoribosylglycinamide transformylase</fullName>
    </alternativeName>
    <alternativeName>
        <fullName evidence="6">GAR transformylase</fullName>
        <shortName evidence="6">GART</shortName>
    </alternativeName>
</protein>
<feature type="binding site" evidence="6">
    <location>
        <position position="66"/>
    </location>
    <ligand>
        <name>(6R)-10-formyltetrahydrofolate</name>
        <dbReference type="ChEBI" id="CHEBI:195366"/>
    </ligand>
</feature>
<dbReference type="PROSITE" id="PS00373">
    <property type="entry name" value="GART"/>
    <property type="match status" value="1"/>
</dbReference>
<comment type="catalytic activity">
    <reaction evidence="5 6">
        <text>N(1)-(5-phospho-beta-D-ribosyl)glycinamide + (6R)-10-formyltetrahydrofolate = N(2)-formyl-N(1)-(5-phospho-beta-D-ribosyl)glycinamide + (6S)-5,6,7,8-tetrahydrofolate + H(+)</text>
        <dbReference type="Rhea" id="RHEA:15053"/>
        <dbReference type="ChEBI" id="CHEBI:15378"/>
        <dbReference type="ChEBI" id="CHEBI:57453"/>
        <dbReference type="ChEBI" id="CHEBI:143788"/>
        <dbReference type="ChEBI" id="CHEBI:147286"/>
        <dbReference type="ChEBI" id="CHEBI:195366"/>
        <dbReference type="EC" id="2.1.2.2"/>
    </reaction>
</comment>
<evidence type="ECO:0000259" key="7">
    <source>
        <dbReference type="Pfam" id="PF00551"/>
    </source>
</evidence>
<evidence type="ECO:0000256" key="4">
    <source>
        <dbReference type="ARBA" id="ARBA00038440"/>
    </source>
</evidence>
<comment type="caution">
    <text evidence="6">Lacks conserved residue(s) required for the propagation of feature annotation.</text>
</comment>
<dbReference type="Gene3D" id="3.40.50.170">
    <property type="entry name" value="Formyl transferase, N-terminal domain"/>
    <property type="match status" value="1"/>
</dbReference>
<keyword evidence="9" id="KW-1185">Reference proteome</keyword>
<evidence type="ECO:0000256" key="3">
    <source>
        <dbReference type="ARBA" id="ARBA00022755"/>
    </source>
</evidence>
<dbReference type="Proteomes" id="UP000198324">
    <property type="component" value="Unassembled WGS sequence"/>
</dbReference>
<dbReference type="InterPro" id="IPR036477">
    <property type="entry name" value="Formyl_transf_N_sf"/>
</dbReference>
<evidence type="ECO:0000256" key="2">
    <source>
        <dbReference type="ARBA" id="ARBA00022679"/>
    </source>
</evidence>
<dbReference type="EC" id="2.1.2.2" evidence="6"/>
<dbReference type="OrthoDB" id="9806170at2"/>
<organism evidence="8 9">
    <name type="scientific">Humidesulfovibrio mexicanus</name>
    <dbReference type="NCBI Taxonomy" id="147047"/>
    <lineage>
        <taxon>Bacteria</taxon>
        <taxon>Pseudomonadati</taxon>
        <taxon>Thermodesulfobacteriota</taxon>
        <taxon>Desulfovibrionia</taxon>
        <taxon>Desulfovibrionales</taxon>
        <taxon>Desulfovibrionaceae</taxon>
        <taxon>Humidesulfovibrio</taxon>
    </lineage>
</organism>
<dbReference type="PANTHER" id="PTHR43369:SF2">
    <property type="entry name" value="PHOSPHORIBOSYLGLYCINAMIDE FORMYLTRANSFERASE"/>
    <property type="match status" value="1"/>
</dbReference>
<dbReference type="EMBL" id="FZOC01000002">
    <property type="protein sequence ID" value="SNR76463.1"/>
    <property type="molecule type" value="Genomic_DNA"/>
</dbReference>
<feature type="active site" description="Proton donor" evidence="6">
    <location>
        <position position="114"/>
    </location>
</feature>
<feature type="domain" description="Formyl transferase N-terminal" evidence="7">
    <location>
        <begin position="5"/>
        <end position="187"/>
    </location>
</feature>
<dbReference type="GO" id="GO:0004644">
    <property type="term" value="F:phosphoribosylglycinamide formyltransferase activity"/>
    <property type="evidence" value="ECO:0007669"/>
    <property type="project" value="UniProtKB-UniRule"/>
</dbReference>
<dbReference type="UniPathway" id="UPA00074">
    <property type="reaction ID" value="UER00126"/>
</dbReference>
<feature type="binding site" evidence="6">
    <location>
        <begin position="13"/>
        <end position="15"/>
    </location>
    <ligand>
        <name>N(1)-(5-phospho-beta-D-ribosyl)glycinamide</name>
        <dbReference type="ChEBI" id="CHEBI:143788"/>
    </ligand>
</feature>
<keyword evidence="3 6" id="KW-0658">Purine biosynthesis</keyword>
<feature type="site" description="Raises pKa of active site His" evidence="6">
    <location>
        <position position="150"/>
    </location>
</feature>
<dbReference type="SUPFAM" id="SSF53328">
    <property type="entry name" value="Formyltransferase"/>
    <property type="match status" value="1"/>
</dbReference>
<dbReference type="Pfam" id="PF00551">
    <property type="entry name" value="Formyl_trans_N"/>
    <property type="match status" value="1"/>
</dbReference>
<dbReference type="PANTHER" id="PTHR43369">
    <property type="entry name" value="PHOSPHORIBOSYLGLYCINAMIDE FORMYLTRANSFERASE"/>
    <property type="match status" value="1"/>
</dbReference>
<comment type="pathway">
    <text evidence="1 6">Purine metabolism; IMP biosynthesis via de novo pathway; N(2)-formyl-N(1)-(5-phospho-D-ribosyl)glycinamide from N(1)-(5-phospho-D-ribosyl)glycinamide (10-formyl THF route): step 1/1.</text>
</comment>
<evidence type="ECO:0000256" key="5">
    <source>
        <dbReference type="ARBA" id="ARBA00047664"/>
    </source>
</evidence>
<comment type="function">
    <text evidence="6">Catalyzes the transfer of a formyl group from 10-formyltetrahydrofolate to 5-phospho-ribosyl-glycinamide (GAR), producing 5-phospho-ribosyl-N-formylglycinamide (FGAR) and tetrahydrofolate.</text>
</comment>
<dbReference type="CDD" id="cd08645">
    <property type="entry name" value="FMT_core_GART"/>
    <property type="match status" value="1"/>
</dbReference>
<evidence type="ECO:0000313" key="9">
    <source>
        <dbReference type="Proteomes" id="UP000198324"/>
    </source>
</evidence>
<dbReference type="InterPro" id="IPR004607">
    <property type="entry name" value="GART"/>
</dbReference>
<evidence type="ECO:0000256" key="1">
    <source>
        <dbReference type="ARBA" id="ARBA00005054"/>
    </source>
</evidence>
<sequence length="233" mass="24291">MPMPLAVLVSGGGSNLQSILDKIDAGSLDAEVRLVVSNKPDAYGLERARARGIATWSRPHTDFGSREAFDAEMVRVIGEHGVRAGAGAVVLAGFMRMLTPGFLHAFPGAVVNIHPALLPSFPGTHGAADAEHYGVRLAGCSVHFVDEIMDHGPVIIQAAVPVLPGEGADALAARILTLEHCIYPQALAWLAAGRLHIDGRRVLVADAAPAACGDATLPYLASPALEPGFLPVH</sequence>
<evidence type="ECO:0000313" key="8">
    <source>
        <dbReference type="EMBL" id="SNR76463.1"/>
    </source>
</evidence>
<dbReference type="HAMAP" id="MF_01930">
    <property type="entry name" value="PurN"/>
    <property type="match status" value="1"/>
</dbReference>
<dbReference type="GO" id="GO:0005829">
    <property type="term" value="C:cytosol"/>
    <property type="evidence" value="ECO:0007669"/>
    <property type="project" value="TreeGrafter"/>
</dbReference>
<dbReference type="RefSeq" id="WP_089272578.1">
    <property type="nucleotide sequence ID" value="NZ_FZOC01000002.1"/>
</dbReference>
<comment type="similarity">
    <text evidence="4 6">Belongs to the GART family.</text>
</comment>
<dbReference type="InterPro" id="IPR002376">
    <property type="entry name" value="Formyl_transf_N"/>
</dbReference>
<proteinExistence type="inferred from homology"/>
<evidence type="ECO:0000256" key="6">
    <source>
        <dbReference type="HAMAP-Rule" id="MF_01930"/>
    </source>
</evidence>
<dbReference type="NCBIfam" id="TIGR00639">
    <property type="entry name" value="PurN"/>
    <property type="match status" value="1"/>
</dbReference>
<reference evidence="8 9" key="1">
    <citation type="submission" date="2017-06" db="EMBL/GenBank/DDBJ databases">
        <authorList>
            <person name="Kim H.J."/>
            <person name="Triplett B.A."/>
        </authorList>
    </citation>
    <scope>NUCLEOTIDE SEQUENCE [LARGE SCALE GENOMIC DNA]</scope>
    <source>
        <strain evidence="8 9">DSM 13116</strain>
    </source>
</reference>
<dbReference type="InterPro" id="IPR001555">
    <property type="entry name" value="GART_AS"/>
</dbReference>
<dbReference type="GO" id="GO:0006189">
    <property type="term" value="P:'de novo' IMP biosynthetic process"/>
    <property type="evidence" value="ECO:0007669"/>
    <property type="project" value="UniProtKB-UniRule"/>
</dbReference>
<name>A0A238Z0Q3_9BACT</name>
<accession>A0A238Z0Q3</accession>